<name>A0ABN5FM56_9PSED</name>
<sequence>MDFELFTGGNCWRRRTAGVGINGESATPGLLWSGKRSCCGSFLMDWWQLDADTGVYLVRPSARFNTATTTAFKDWIE</sequence>
<dbReference type="EMBL" id="CP014205">
    <property type="protein sequence ID" value="AUG97425.1"/>
    <property type="molecule type" value="Genomic_DNA"/>
</dbReference>
<dbReference type="Proteomes" id="UP000075187">
    <property type="component" value="Chromosome"/>
</dbReference>
<accession>A0ABN5FM56</accession>
<gene>
    <name evidence="1" type="ORF">AWU82_28525</name>
</gene>
<proteinExistence type="predicted"/>
<keyword evidence="2" id="KW-1185">Reference proteome</keyword>
<evidence type="ECO:0000313" key="2">
    <source>
        <dbReference type="Proteomes" id="UP000075187"/>
    </source>
</evidence>
<reference evidence="1" key="1">
    <citation type="submission" date="2017-12" db="EMBL/GenBank/DDBJ databases">
        <title>Pseudomonas sp. MS586 complete sequence.</title>
        <authorList>
            <person name="Lu S."/>
            <person name="Deng P."/>
        </authorList>
    </citation>
    <scope>NUCLEOTIDE SEQUENCE</scope>
    <source>
        <strain evidence="1">MS586</strain>
    </source>
</reference>
<evidence type="ECO:0000313" key="1">
    <source>
        <dbReference type="EMBL" id="AUG97425.1"/>
    </source>
</evidence>
<organism evidence="1 2">
    <name type="scientific">Pseudomonas glycinae</name>
    <dbReference type="NCBI Taxonomy" id="1785145"/>
    <lineage>
        <taxon>Bacteria</taxon>
        <taxon>Pseudomonadati</taxon>
        <taxon>Pseudomonadota</taxon>
        <taxon>Gammaproteobacteria</taxon>
        <taxon>Pseudomonadales</taxon>
        <taxon>Pseudomonadaceae</taxon>
        <taxon>Pseudomonas</taxon>
    </lineage>
</organism>
<protein>
    <submittedName>
        <fullName evidence="1">Uncharacterized protein</fullName>
    </submittedName>
</protein>